<feature type="transmembrane region" description="Helical" evidence="7">
    <location>
        <begin position="56"/>
        <end position="74"/>
    </location>
</feature>
<evidence type="ECO:0000256" key="5">
    <source>
        <dbReference type="ARBA" id="ARBA00022989"/>
    </source>
</evidence>
<feature type="transmembrane region" description="Helical" evidence="7">
    <location>
        <begin position="213"/>
        <end position="233"/>
    </location>
</feature>
<protein>
    <submittedName>
        <fullName evidence="8">Tetrathionate reductase subunit C</fullName>
    </submittedName>
</protein>
<proteinExistence type="inferred from homology"/>
<evidence type="ECO:0000256" key="6">
    <source>
        <dbReference type="ARBA" id="ARBA00023136"/>
    </source>
</evidence>
<dbReference type="Pfam" id="PF03916">
    <property type="entry name" value="NrfD"/>
    <property type="match status" value="1"/>
</dbReference>
<feature type="transmembrane region" description="Helical" evidence="7">
    <location>
        <begin position="282"/>
        <end position="306"/>
    </location>
</feature>
<dbReference type="InterPro" id="IPR005614">
    <property type="entry name" value="NrfD-like"/>
</dbReference>
<organism evidence="8 9">
    <name type="scientific">Caenispirillum salinarum AK4</name>
    <dbReference type="NCBI Taxonomy" id="1238182"/>
    <lineage>
        <taxon>Bacteria</taxon>
        <taxon>Pseudomonadati</taxon>
        <taxon>Pseudomonadota</taxon>
        <taxon>Alphaproteobacteria</taxon>
        <taxon>Rhodospirillales</taxon>
        <taxon>Novispirillaceae</taxon>
        <taxon>Caenispirillum</taxon>
    </lineage>
</organism>
<keyword evidence="5 7" id="KW-1133">Transmembrane helix</keyword>
<keyword evidence="6 7" id="KW-0472">Membrane</keyword>
<dbReference type="Proteomes" id="UP000009881">
    <property type="component" value="Unassembled WGS sequence"/>
</dbReference>
<gene>
    <name evidence="8" type="ORF">C882_3933</name>
</gene>
<dbReference type="PANTHER" id="PTHR34856">
    <property type="entry name" value="PROTEIN NRFD"/>
    <property type="match status" value="1"/>
</dbReference>
<dbReference type="GO" id="GO:0005886">
    <property type="term" value="C:plasma membrane"/>
    <property type="evidence" value="ECO:0007669"/>
    <property type="project" value="UniProtKB-SubCell"/>
</dbReference>
<dbReference type="STRING" id="1238182.C882_3933"/>
<dbReference type="eggNOG" id="COG5557">
    <property type="taxonomic scope" value="Bacteria"/>
</dbReference>
<evidence type="ECO:0000256" key="7">
    <source>
        <dbReference type="SAM" id="Phobius"/>
    </source>
</evidence>
<dbReference type="PATRIC" id="fig|1238182.3.peg.1595"/>
<evidence type="ECO:0000256" key="1">
    <source>
        <dbReference type="ARBA" id="ARBA00004651"/>
    </source>
</evidence>
<comment type="caution">
    <text evidence="8">The sequence shown here is derived from an EMBL/GenBank/DDBJ whole genome shotgun (WGS) entry which is preliminary data.</text>
</comment>
<dbReference type="EMBL" id="ANHY01000006">
    <property type="protein sequence ID" value="EKV31560.1"/>
    <property type="molecule type" value="Genomic_DNA"/>
</dbReference>
<name>K9H025_9PROT</name>
<comment type="similarity">
    <text evidence="2">Belongs to the NrfD family.</text>
</comment>
<feature type="transmembrane region" description="Helical" evidence="7">
    <location>
        <begin position="180"/>
        <end position="201"/>
    </location>
</feature>
<keyword evidence="9" id="KW-1185">Reference proteome</keyword>
<feature type="transmembrane region" description="Helical" evidence="7">
    <location>
        <begin position="253"/>
        <end position="275"/>
    </location>
</feature>
<feature type="transmembrane region" description="Helical" evidence="7">
    <location>
        <begin position="94"/>
        <end position="117"/>
    </location>
</feature>
<dbReference type="RefSeq" id="WP_009540041.1">
    <property type="nucleotide sequence ID" value="NZ_ANHY01000006.1"/>
</dbReference>
<sequence length="370" mass="39443">MNVPDIIETVNVSRHAAWLPWAVSYFFLIGLSTAGAFLSLPRFLAGKADCDRLGRLAVLIMLSAALAAPVALLADMHQPGRFWHFYAHFTPWSWMSWGSLLLPAYVGLAVVYGWLVMRPALREGPAPARLLALGSGDLSGFVRPIAGLTALAGLAVVVYTGMEVMVVESRPLWNTATLPVMFLFTALTGAAGLGLLFNRLLTGHDAVTDRRFYRMLALFSGLVLLNGAVWLALGWSGIGTAEARALEIVAGSNVWMGVAAWATMTAFVLLVFGLAKPRGLGWLAGLIALHSAWMFRWTVFMGGQAIPKTGAGFYEVHLPMGSEGLAGIAAAMGLWVAVVAILTMLASWRGRSDAAASASRADHAVPHAAE</sequence>
<keyword evidence="3" id="KW-1003">Cell membrane</keyword>
<dbReference type="AlphaFoldDB" id="K9H025"/>
<feature type="transmembrane region" description="Helical" evidence="7">
    <location>
        <begin position="326"/>
        <end position="348"/>
    </location>
</feature>
<dbReference type="InterPro" id="IPR052049">
    <property type="entry name" value="Electron_transfer_protein"/>
</dbReference>
<comment type="subcellular location">
    <subcellularLocation>
        <location evidence="1">Cell membrane</location>
        <topology evidence="1">Multi-pass membrane protein</topology>
    </subcellularLocation>
</comment>
<evidence type="ECO:0000256" key="3">
    <source>
        <dbReference type="ARBA" id="ARBA00022475"/>
    </source>
</evidence>
<dbReference type="OrthoDB" id="9770779at2"/>
<evidence type="ECO:0000256" key="4">
    <source>
        <dbReference type="ARBA" id="ARBA00022692"/>
    </source>
</evidence>
<evidence type="ECO:0000313" key="8">
    <source>
        <dbReference type="EMBL" id="EKV31560.1"/>
    </source>
</evidence>
<accession>K9H025</accession>
<feature type="transmembrane region" description="Helical" evidence="7">
    <location>
        <begin position="138"/>
        <end position="160"/>
    </location>
</feature>
<dbReference type="PANTHER" id="PTHR34856:SF2">
    <property type="entry name" value="PROTEIN NRFD"/>
    <property type="match status" value="1"/>
</dbReference>
<dbReference type="Gene3D" id="1.20.1630.10">
    <property type="entry name" value="Formate dehydrogenase/DMSO reductase domain"/>
    <property type="match status" value="1"/>
</dbReference>
<evidence type="ECO:0000313" key="9">
    <source>
        <dbReference type="Proteomes" id="UP000009881"/>
    </source>
</evidence>
<reference evidence="8 9" key="1">
    <citation type="journal article" date="2013" name="Genome Announc.">
        <title>Draft Genome Sequence of an Alphaproteobacterium, Caenispirillum salinarum AK4(T), Isolated from a Solar Saltern.</title>
        <authorList>
            <person name="Khatri I."/>
            <person name="Singh A."/>
            <person name="Korpole S."/>
            <person name="Pinnaka A.K."/>
            <person name="Subramanian S."/>
        </authorList>
    </citation>
    <scope>NUCLEOTIDE SEQUENCE [LARGE SCALE GENOMIC DNA]</scope>
    <source>
        <strain evidence="8 9">AK4</strain>
    </source>
</reference>
<feature type="transmembrane region" description="Helical" evidence="7">
    <location>
        <begin position="22"/>
        <end position="44"/>
    </location>
</feature>
<keyword evidence="4 7" id="KW-0812">Transmembrane</keyword>
<evidence type="ECO:0000256" key="2">
    <source>
        <dbReference type="ARBA" id="ARBA00008929"/>
    </source>
</evidence>